<keyword evidence="4" id="KW-1185">Reference proteome</keyword>
<evidence type="ECO:0000256" key="1">
    <source>
        <dbReference type="SAM" id="MobiDB-lite"/>
    </source>
</evidence>
<gene>
    <name evidence="3" type="ORF">D7S89_21980</name>
</gene>
<evidence type="ECO:0000313" key="3">
    <source>
        <dbReference type="EMBL" id="RKP44551.1"/>
    </source>
</evidence>
<name>A0A494X4F6_9BURK</name>
<evidence type="ECO:0000259" key="2">
    <source>
        <dbReference type="Pfam" id="PF16261"/>
    </source>
</evidence>
<reference evidence="3 4" key="1">
    <citation type="submission" date="2018-10" db="EMBL/GenBank/DDBJ databases">
        <title>Paraburkholderia sp. 7MK8-2, isolated from soil.</title>
        <authorList>
            <person name="Gao Z.-H."/>
            <person name="Qiu L.-H."/>
        </authorList>
    </citation>
    <scope>NUCLEOTIDE SEQUENCE [LARGE SCALE GENOMIC DNA]</scope>
    <source>
        <strain evidence="3 4">7MK8-2</strain>
    </source>
</reference>
<protein>
    <submittedName>
        <fullName evidence="3">DUF4915 domain-containing protein</fullName>
    </submittedName>
</protein>
<feature type="domain" description="Conserved hypothetical protein CHP03032" evidence="2">
    <location>
        <begin position="91"/>
        <end position="306"/>
    </location>
</feature>
<dbReference type="Proteomes" id="UP000280434">
    <property type="component" value="Unassembled WGS sequence"/>
</dbReference>
<dbReference type="EMBL" id="RBZV01000012">
    <property type="protein sequence ID" value="RKP44551.1"/>
    <property type="molecule type" value="Genomic_DNA"/>
</dbReference>
<dbReference type="SUPFAM" id="SSF63825">
    <property type="entry name" value="YWTD domain"/>
    <property type="match status" value="1"/>
</dbReference>
<feature type="compositionally biased region" description="Low complexity" evidence="1">
    <location>
        <begin position="498"/>
        <end position="516"/>
    </location>
</feature>
<comment type="caution">
    <text evidence="3">The sequence shown here is derived from an EMBL/GenBank/DDBJ whole genome shotgun (WGS) entry which is preliminary data.</text>
</comment>
<dbReference type="AlphaFoldDB" id="A0A494X4F6"/>
<dbReference type="Pfam" id="PF16261">
    <property type="entry name" value="DUF4915"/>
    <property type="match status" value="1"/>
</dbReference>
<dbReference type="RefSeq" id="WP_121280974.1">
    <property type="nucleotide sequence ID" value="NZ_RBZV01000012.1"/>
</dbReference>
<evidence type="ECO:0000313" key="4">
    <source>
        <dbReference type="Proteomes" id="UP000280434"/>
    </source>
</evidence>
<dbReference type="InterPro" id="IPR017481">
    <property type="entry name" value="CHP03032"/>
</dbReference>
<sequence>MTRLLISFRVASPPGHALAQLDTDTEAFEWIDLGDPQLKIYGAMGLCRDGERYLTVFQARREGQPVNCIGELDANLRLTRLAPLRRVKDGHSIVMHDGALLVVSSGTNQVIRVDWPRHGEPKESVFFEIEPGADTLHMNSLQYFDGRLHLSMFGPRGDALWRDASQGRVIRIDDGAVIGDGLYHPHALFVDGDALLCVGSMTSSVHRLSGLAPDAYDALSAGADAASPALRGYLRGAAADDDAIYIGTSAGRTHSRANGVALGTAPELTHGIDCGVYVVDKATRAIRWIDLSPFAAEIYDVLPIPADTPMRGDRSAAMQQRLRALNAYTPEMRHHAVQADQYCREFNGVIRELIDERNDYCTASRILQRLLSRAGRPRPHWQFDYATCLLETGNAKGALDHYRRALAEGHPREPVRVAVARAVAAVGSINVDDDLRELIGIGNEPARTRGISSTRQAGGSIDRTVATPADTARPPVNAQARAKAMLAQLREKTQQNGTSRTAKAATAGTASNTSST</sequence>
<feature type="region of interest" description="Disordered" evidence="1">
    <location>
        <begin position="492"/>
        <end position="516"/>
    </location>
</feature>
<dbReference type="OrthoDB" id="9126522at2"/>
<organism evidence="3 4">
    <name type="scientific">Trinickia fusca</name>
    <dbReference type="NCBI Taxonomy" id="2419777"/>
    <lineage>
        <taxon>Bacteria</taxon>
        <taxon>Pseudomonadati</taxon>
        <taxon>Pseudomonadota</taxon>
        <taxon>Betaproteobacteria</taxon>
        <taxon>Burkholderiales</taxon>
        <taxon>Burkholderiaceae</taxon>
        <taxon>Trinickia</taxon>
    </lineage>
</organism>
<proteinExistence type="predicted"/>
<accession>A0A494X4F6</accession>